<dbReference type="GO" id="GO:0000786">
    <property type="term" value="C:nucleosome"/>
    <property type="evidence" value="ECO:0007669"/>
    <property type="project" value="InterPro"/>
</dbReference>
<evidence type="ECO:0000259" key="5">
    <source>
        <dbReference type="Pfam" id="PF00125"/>
    </source>
</evidence>
<name>A0AAE1VEB7_9SOLA</name>
<dbReference type="InterPro" id="IPR007125">
    <property type="entry name" value="H2A/H2B/H3"/>
</dbReference>
<dbReference type="FunFam" id="1.10.20.10:FF:000001">
    <property type="entry name" value="Histone H3"/>
    <property type="match status" value="1"/>
</dbReference>
<accession>A0AAE1VEB7</accession>
<proteinExistence type="inferred from homology"/>
<dbReference type="EMBL" id="JAVYJV010000007">
    <property type="protein sequence ID" value="KAK4366818.1"/>
    <property type="molecule type" value="Genomic_DNA"/>
</dbReference>
<keyword evidence="3" id="KW-0158">Chromosome</keyword>
<dbReference type="PANTHER" id="PTHR11426">
    <property type="entry name" value="HISTONE H3"/>
    <property type="match status" value="1"/>
</dbReference>
<evidence type="ECO:0000256" key="4">
    <source>
        <dbReference type="ARBA" id="ARBA00022990"/>
    </source>
</evidence>
<evidence type="ECO:0000313" key="6">
    <source>
        <dbReference type="EMBL" id="KAK4366818.1"/>
    </source>
</evidence>
<keyword evidence="7" id="KW-1185">Reference proteome</keyword>
<dbReference type="Pfam" id="PF00125">
    <property type="entry name" value="Histone"/>
    <property type="match status" value="1"/>
</dbReference>
<organism evidence="6 7">
    <name type="scientific">Anisodus tanguticus</name>
    <dbReference type="NCBI Taxonomy" id="243964"/>
    <lineage>
        <taxon>Eukaryota</taxon>
        <taxon>Viridiplantae</taxon>
        <taxon>Streptophyta</taxon>
        <taxon>Embryophyta</taxon>
        <taxon>Tracheophyta</taxon>
        <taxon>Spermatophyta</taxon>
        <taxon>Magnoliopsida</taxon>
        <taxon>eudicotyledons</taxon>
        <taxon>Gunneridae</taxon>
        <taxon>Pentapetalae</taxon>
        <taxon>asterids</taxon>
        <taxon>lamiids</taxon>
        <taxon>Solanales</taxon>
        <taxon>Solanaceae</taxon>
        <taxon>Solanoideae</taxon>
        <taxon>Hyoscyameae</taxon>
        <taxon>Anisodus</taxon>
    </lineage>
</organism>
<dbReference type="InterPro" id="IPR009072">
    <property type="entry name" value="Histone-fold"/>
</dbReference>
<dbReference type="GO" id="GO:0003677">
    <property type="term" value="F:DNA binding"/>
    <property type="evidence" value="ECO:0007669"/>
    <property type="project" value="InterPro"/>
</dbReference>
<evidence type="ECO:0000313" key="7">
    <source>
        <dbReference type="Proteomes" id="UP001291623"/>
    </source>
</evidence>
<gene>
    <name evidence="6" type="ORF">RND71_014698</name>
</gene>
<dbReference type="SMART" id="SM00428">
    <property type="entry name" value="H3"/>
    <property type="match status" value="1"/>
</dbReference>
<keyword evidence="4" id="KW-0007">Acetylation</keyword>
<protein>
    <recommendedName>
        <fullName evidence="5">Core Histone H2A/H2B/H3 domain-containing protein</fullName>
    </recommendedName>
</protein>
<dbReference type="GO" id="GO:0046982">
    <property type="term" value="F:protein heterodimerization activity"/>
    <property type="evidence" value="ECO:0007669"/>
    <property type="project" value="InterPro"/>
</dbReference>
<dbReference type="PRINTS" id="PR00622">
    <property type="entry name" value="HISTONEH3"/>
</dbReference>
<dbReference type="InterPro" id="IPR000164">
    <property type="entry name" value="Histone_H3/CENP-A"/>
</dbReference>
<comment type="caution">
    <text evidence="6">The sequence shown here is derived from an EMBL/GenBank/DDBJ whole genome shotgun (WGS) entry which is preliminary data.</text>
</comment>
<dbReference type="GO" id="GO:0030527">
    <property type="term" value="F:structural constituent of chromatin"/>
    <property type="evidence" value="ECO:0007669"/>
    <property type="project" value="InterPro"/>
</dbReference>
<dbReference type="SUPFAM" id="SSF47113">
    <property type="entry name" value="Histone-fold"/>
    <property type="match status" value="1"/>
</dbReference>
<dbReference type="Proteomes" id="UP001291623">
    <property type="component" value="Unassembled WGS sequence"/>
</dbReference>
<evidence type="ECO:0000256" key="1">
    <source>
        <dbReference type="ARBA" id="ARBA00004286"/>
    </source>
</evidence>
<comment type="similarity">
    <text evidence="2">Belongs to the histone H3 family.</text>
</comment>
<reference evidence="6" key="1">
    <citation type="submission" date="2023-12" db="EMBL/GenBank/DDBJ databases">
        <title>Genome assembly of Anisodus tanguticus.</title>
        <authorList>
            <person name="Wang Y.-J."/>
        </authorList>
    </citation>
    <scope>NUCLEOTIDE SEQUENCE</scope>
    <source>
        <strain evidence="6">KB-2021</strain>
        <tissue evidence="6">Leaf</tissue>
    </source>
</reference>
<comment type="subcellular location">
    <subcellularLocation>
        <location evidence="1">Chromosome</location>
    </subcellularLocation>
</comment>
<dbReference type="Gene3D" id="1.10.20.10">
    <property type="entry name" value="Histone, subunit A"/>
    <property type="match status" value="1"/>
</dbReference>
<dbReference type="CDD" id="cd22911">
    <property type="entry name" value="HFD_H3"/>
    <property type="match status" value="1"/>
</dbReference>
<feature type="domain" description="Core Histone H2A/H2B/H3" evidence="5">
    <location>
        <begin position="27"/>
        <end position="113"/>
    </location>
</feature>
<evidence type="ECO:0000256" key="2">
    <source>
        <dbReference type="ARBA" id="ARBA00010343"/>
    </source>
</evidence>
<dbReference type="AlphaFoldDB" id="A0AAE1VEB7"/>
<evidence type="ECO:0000256" key="3">
    <source>
        <dbReference type="ARBA" id="ARBA00022454"/>
    </source>
</evidence>
<sequence>MQLATIVARKYAPTISGVKKPHRYRSGTVALREIRKYQKSTDHLIRKLSFQRLVLEIPQKFNTDLRFQSHAVWDLQEAAEAYLIHLFEDTNICAIHARRVTIMPKDIQLVRRIRGERD</sequence>
<dbReference type="GO" id="GO:0005654">
    <property type="term" value="C:nucleoplasm"/>
    <property type="evidence" value="ECO:0007669"/>
    <property type="project" value="UniProtKB-ARBA"/>
</dbReference>